<dbReference type="InterPro" id="IPR027395">
    <property type="entry name" value="WH_DNA-bd_dom"/>
</dbReference>
<dbReference type="AlphaFoldDB" id="A0A511DAR7"/>
<accession>A0A511DAR7</accession>
<dbReference type="Gene3D" id="1.10.10.10">
    <property type="entry name" value="Winged helix-like DNA-binding domain superfamily/Winged helix DNA-binding domain"/>
    <property type="match status" value="1"/>
</dbReference>
<gene>
    <name evidence="2" type="ORF">PSU4_08530</name>
</gene>
<dbReference type="RefSeq" id="WP_147102619.1">
    <property type="nucleotide sequence ID" value="NZ_BJVJ01000005.1"/>
</dbReference>
<protein>
    <submittedName>
        <fullName evidence="2">MarR family transcriptional regulator</fullName>
    </submittedName>
</protein>
<dbReference type="OrthoDB" id="4952043at2"/>
<dbReference type="InterPro" id="IPR036388">
    <property type="entry name" value="WH-like_DNA-bd_sf"/>
</dbReference>
<organism evidence="2 3">
    <name type="scientific">Pseudonocardia sulfidoxydans NBRC 16205</name>
    <dbReference type="NCBI Taxonomy" id="1223511"/>
    <lineage>
        <taxon>Bacteria</taxon>
        <taxon>Bacillati</taxon>
        <taxon>Actinomycetota</taxon>
        <taxon>Actinomycetes</taxon>
        <taxon>Pseudonocardiales</taxon>
        <taxon>Pseudonocardiaceae</taxon>
        <taxon>Pseudonocardia</taxon>
    </lineage>
</organism>
<name>A0A511DAR7_9PSEU</name>
<sequence>MIDGLDPAIHTPKRLAAMAVLANAPSVSFRFLKDFMQISDSDLSKHMSALEQAGYVSVHKSGRGRGATTTFALTAQGRTAYSAHRDALRALLDGPHVV</sequence>
<reference evidence="2 3" key="1">
    <citation type="submission" date="2019-07" db="EMBL/GenBank/DDBJ databases">
        <title>Whole genome shotgun sequence of Pseudonocardia sulfidoxydans NBRC 16205.</title>
        <authorList>
            <person name="Hosoyama A."/>
            <person name="Uohara A."/>
            <person name="Ohji S."/>
            <person name="Ichikawa N."/>
        </authorList>
    </citation>
    <scope>NUCLEOTIDE SEQUENCE [LARGE SCALE GENOMIC DNA]</scope>
    <source>
        <strain evidence="2 3">NBRC 16205</strain>
    </source>
</reference>
<keyword evidence="3" id="KW-1185">Reference proteome</keyword>
<dbReference type="EMBL" id="BJVJ01000005">
    <property type="protein sequence ID" value="GEL21899.1"/>
    <property type="molecule type" value="Genomic_DNA"/>
</dbReference>
<dbReference type="InterPro" id="IPR011991">
    <property type="entry name" value="ArsR-like_HTH"/>
</dbReference>
<dbReference type="SUPFAM" id="SSF46785">
    <property type="entry name" value="Winged helix' DNA-binding domain"/>
    <property type="match status" value="1"/>
</dbReference>
<evidence type="ECO:0000313" key="3">
    <source>
        <dbReference type="Proteomes" id="UP000321685"/>
    </source>
</evidence>
<comment type="caution">
    <text evidence="2">The sequence shown here is derived from an EMBL/GenBank/DDBJ whole genome shotgun (WGS) entry which is preliminary data.</text>
</comment>
<proteinExistence type="predicted"/>
<evidence type="ECO:0000259" key="1">
    <source>
        <dbReference type="Pfam" id="PF13601"/>
    </source>
</evidence>
<dbReference type="InterPro" id="IPR036390">
    <property type="entry name" value="WH_DNA-bd_sf"/>
</dbReference>
<dbReference type="PANTHER" id="PTHR37318:SF1">
    <property type="entry name" value="BSL7504 PROTEIN"/>
    <property type="match status" value="1"/>
</dbReference>
<dbReference type="Proteomes" id="UP000321685">
    <property type="component" value="Unassembled WGS sequence"/>
</dbReference>
<dbReference type="PANTHER" id="PTHR37318">
    <property type="entry name" value="BSL7504 PROTEIN"/>
    <property type="match status" value="1"/>
</dbReference>
<evidence type="ECO:0000313" key="2">
    <source>
        <dbReference type="EMBL" id="GEL21899.1"/>
    </source>
</evidence>
<feature type="domain" description="Winged helix DNA-binding" evidence="1">
    <location>
        <begin position="14"/>
        <end position="91"/>
    </location>
</feature>
<dbReference type="Pfam" id="PF13601">
    <property type="entry name" value="HTH_34"/>
    <property type="match status" value="1"/>
</dbReference>
<dbReference type="CDD" id="cd00090">
    <property type="entry name" value="HTH_ARSR"/>
    <property type="match status" value="1"/>
</dbReference>